<dbReference type="Proteomes" id="UP000544134">
    <property type="component" value="Unassembled WGS sequence"/>
</dbReference>
<comment type="caution">
    <text evidence="1">The sequence shown here is derived from an EMBL/GenBank/DDBJ whole genome shotgun (WGS) entry which is preliminary data.</text>
</comment>
<dbReference type="AlphaFoldDB" id="A0A848I9M1"/>
<sequence length="75" mass="8393">MNEEITVVYEYTGGFGTYRTIQTRAANQLPLVGDNVTMVVDEMGFDGILKVRSRLFDYDKTGSLTVTLKLSHTVD</sequence>
<reference evidence="1 2" key="1">
    <citation type="submission" date="2020-04" db="EMBL/GenBank/DDBJ databases">
        <title>Paraburkholderia sp. RP-4-7 isolated from soil.</title>
        <authorList>
            <person name="Dahal R.H."/>
        </authorList>
    </citation>
    <scope>NUCLEOTIDE SEQUENCE [LARGE SCALE GENOMIC DNA]</scope>
    <source>
        <strain evidence="1 2">RP-4-7</strain>
    </source>
</reference>
<dbReference type="RefSeq" id="WP_169486004.1">
    <property type="nucleotide sequence ID" value="NZ_JABBGJ010000013.1"/>
</dbReference>
<gene>
    <name evidence="1" type="ORF">HHL24_13715</name>
</gene>
<proteinExistence type="predicted"/>
<dbReference type="EMBL" id="JABBGJ010000013">
    <property type="protein sequence ID" value="NML99001.1"/>
    <property type="molecule type" value="Genomic_DNA"/>
</dbReference>
<name>A0A848I9M1_9BURK</name>
<accession>A0A848I9M1</accession>
<evidence type="ECO:0000313" key="2">
    <source>
        <dbReference type="Proteomes" id="UP000544134"/>
    </source>
</evidence>
<keyword evidence="2" id="KW-1185">Reference proteome</keyword>
<organism evidence="1 2">
    <name type="scientific">Paraburkholderia polaris</name>
    <dbReference type="NCBI Taxonomy" id="2728848"/>
    <lineage>
        <taxon>Bacteria</taxon>
        <taxon>Pseudomonadati</taxon>
        <taxon>Pseudomonadota</taxon>
        <taxon>Betaproteobacteria</taxon>
        <taxon>Burkholderiales</taxon>
        <taxon>Burkholderiaceae</taxon>
        <taxon>Paraburkholderia</taxon>
    </lineage>
</organism>
<evidence type="ECO:0000313" key="1">
    <source>
        <dbReference type="EMBL" id="NML99001.1"/>
    </source>
</evidence>
<protein>
    <submittedName>
        <fullName evidence="1">Uncharacterized protein</fullName>
    </submittedName>
</protein>